<name>A0A2K8PM47_STRLA</name>
<dbReference type="Proteomes" id="UP000231791">
    <property type="component" value="Chromosome"/>
</dbReference>
<dbReference type="KEGG" id="slx:SLAV_30195"/>
<dbReference type="Gene3D" id="3.30.370.10">
    <property type="entry name" value="Barstar-like"/>
    <property type="match status" value="1"/>
</dbReference>
<dbReference type="InterPro" id="IPR000468">
    <property type="entry name" value="Barstar"/>
</dbReference>
<feature type="domain" description="Barstar (barnase inhibitor)" evidence="2">
    <location>
        <begin position="20"/>
        <end position="110"/>
    </location>
</feature>
<evidence type="ECO:0000256" key="1">
    <source>
        <dbReference type="ARBA" id="ARBA00006845"/>
    </source>
</evidence>
<dbReference type="Pfam" id="PF01337">
    <property type="entry name" value="Barstar"/>
    <property type="match status" value="1"/>
</dbReference>
<dbReference type="EMBL" id="CP024985">
    <property type="protein sequence ID" value="ATZ27816.1"/>
    <property type="molecule type" value="Genomic_DNA"/>
</dbReference>
<dbReference type="RefSeq" id="WP_037687766.1">
    <property type="nucleotide sequence ID" value="NZ_CP024985.1"/>
</dbReference>
<dbReference type="AlphaFoldDB" id="A0A2K8PM47"/>
<accession>A0A2K8PM47</accession>
<comment type="similarity">
    <text evidence="1">Belongs to the barstar family.</text>
</comment>
<sequence length="134" mass="14522">MSLDPQPLAPALAAAEEAGWAVVRLDLDGVRSKAALMRRCAAALHAPDWFGGNWDALADVLVDLSWLPPAPGRLLVVSSWRGYAAERPEDWETLREVLEEAVDFWREADEGAVPLTVLLAGSAPDGAPSRPRRD</sequence>
<proteinExistence type="inferred from homology"/>
<reference evidence="3 4" key="1">
    <citation type="submission" date="2017-11" db="EMBL/GenBank/DDBJ databases">
        <title>Complete genome sequence of Streptomyces lavendulae subsp. lavendulae CCM 3239 (formerly 'Streptomyces aureofaciens CCM 3239'), the producer of the angucycline-type antibiotic auricin.</title>
        <authorList>
            <person name="Busche T."/>
            <person name="Novakova R."/>
            <person name="Al'Dilaimi A."/>
            <person name="Homerova D."/>
            <person name="Feckova L."/>
            <person name="Rezuchova B."/>
            <person name="Mingyar E."/>
            <person name="Csolleiova D."/>
            <person name="Bekeova C."/>
            <person name="Winkler A."/>
            <person name="Sevcikova B."/>
            <person name="Kalinowski J."/>
            <person name="Kormanec J."/>
            <person name="Ruckert C."/>
        </authorList>
    </citation>
    <scope>NUCLEOTIDE SEQUENCE [LARGE SCALE GENOMIC DNA]</scope>
    <source>
        <strain evidence="3 4">CCM 3239</strain>
    </source>
</reference>
<dbReference type="GeneID" id="49387037"/>
<organism evidence="3 4">
    <name type="scientific">Streptomyces lavendulae subsp. lavendulae</name>
    <dbReference type="NCBI Taxonomy" id="58340"/>
    <lineage>
        <taxon>Bacteria</taxon>
        <taxon>Bacillati</taxon>
        <taxon>Actinomycetota</taxon>
        <taxon>Actinomycetes</taxon>
        <taxon>Kitasatosporales</taxon>
        <taxon>Streptomycetaceae</taxon>
        <taxon>Streptomyces</taxon>
    </lineage>
</organism>
<gene>
    <name evidence="3" type="ORF">SLAV_30195</name>
</gene>
<dbReference type="CDD" id="cd05141">
    <property type="entry name" value="Barstar_evA4336-like"/>
    <property type="match status" value="1"/>
</dbReference>
<dbReference type="SUPFAM" id="SSF52038">
    <property type="entry name" value="Barstar-related"/>
    <property type="match status" value="1"/>
</dbReference>
<keyword evidence="4" id="KW-1185">Reference proteome</keyword>
<evidence type="ECO:0000313" key="4">
    <source>
        <dbReference type="Proteomes" id="UP000231791"/>
    </source>
</evidence>
<protein>
    <submittedName>
        <fullName evidence="3">Barstar (Barnase inhibitor)</fullName>
    </submittedName>
</protein>
<evidence type="ECO:0000313" key="3">
    <source>
        <dbReference type="EMBL" id="ATZ27816.1"/>
    </source>
</evidence>
<evidence type="ECO:0000259" key="2">
    <source>
        <dbReference type="Pfam" id="PF01337"/>
    </source>
</evidence>
<dbReference type="OrthoDB" id="5184890at2"/>
<dbReference type="InterPro" id="IPR035905">
    <property type="entry name" value="Barstar-like_sf"/>
</dbReference>